<evidence type="ECO:0000313" key="2">
    <source>
        <dbReference type="Proteomes" id="UP001243420"/>
    </source>
</evidence>
<accession>A0ABY8LI27</accession>
<evidence type="ECO:0000313" key="1">
    <source>
        <dbReference type="EMBL" id="WGH80043.1"/>
    </source>
</evidence>
<name>A0ABY8LI27_9RHOB</name>
<dbReference type="SUPFAM" id="SSF50475">
    <property type="entry name" value="FMN-binding split barrel"/>
    <property type="match status" value="1"/>
</dbReference>
<gene>
    <name evidence="1" type="ORF">P8627_07215</name>
</gene>
<reference evidence="1 2" key="1">
    <citation type="submission" date="2023-04" db="EMBL/GenBank/DDBJ databases">
        <title>Jannaschia ovalis sp. nov., a marine bacterium isolated from sea tidal flat.</title>
        <authorList>
            <person name="Kwon D.Y."/>
            <person name="Kim J.-J."/>
        </authorList>
    </citation>
    <scope>NUCLEOTIDE SEQUENCE [LARGE SCALE GENOMIC DNA]</scope>
    <source>
        <strain evidence="1 2">GRR-S6-38</strain>
    </source>
</reference>
<sequence length="152" mass="16102">MADTYLAPDDDTRALARRLTGAPDGALATVLDGRPLATRVGCAWGGAVGMTLLVSDLSDHARALRQIPAASLLLGAPGGRGDALTQPRLTLRGPVVELDKAAWRDRFLAARPKSTLYYDFADFRLMALQIDEALLNAGFGRAVRLTAADLGT</sequence>
<dbReference type="EMBL" id="CP122537">
    <property type="protein sequence ID" value="WGH80043.1"/>
    <property type="molecule type" value="Genomic_DNA"/>
</dbReference>
<dbReference type="RefSeq" id="WP_279967082.1">
    <property type="nucleotide sequence ID" value="NZ_CP122537.1"/>
</dbReference>
<dbReference type="Gene3D" id="2.30.110.10">
    <property type="entry name" value="Electron Transport, Fmn-binding Protein, Chain A"/>
    <property type="match status" value="1"/>
</dbReference>
<organism evidence="1 2">
    <name type="scientific">Jannaschia ovalis</name>
    <dbReference type="NCBI Taxonomy" id="3038773"/>
    <lineage>
        <taxon>Bacteria</taxon>
        <taxon>Pseudomonadati</taxon>
        <taxon>Pseudomonadota</taxon>
        <taxon>Alphaproteobacteria</taxon>
        <taxon>Rhodobacterales</taxon>
        <taxon>Roseobacteraceae</taxon>
        <taxon>Jannaschia</taxon>
    </lineage>
</organism>
<protein>
    <submittedName>
        <fullName evidence="1">Pyridoxamine 5'-phosphate oxidase family protein</fullName>
    </submittedName>
</protein>
<dbReference type="Proteomes" id="UP001243420">
    <property type="component" value="Chromosome"/>
</dbReference>
<keyword evidence="2" id="KW-1185">Reference proteome</keyword>
<dbReference type="InterPro" id="IPR012349">
    <property type="entry name" value="Split_barrel_FMN-bd"/>
</dbReference>
<proteinExistence type="predicted"/>